<proteinExistence type="inferred from homology"/>
<dbReference type="SUPFAM" id="SSF56601">
    <property type="entry name" value="beta-lactamase/transpeptidase-like"/>
    <property type="match status" value="1"/>
</dbReference>
<dbReference type="InterPro" id="IPR000667">
    <property type="entry name" value="Peptidase_S13"/>
</dbReference>
<dbReference type="Pfam" id="PF02113">
    <property type="entry name" value="Peptidase_S13"/>
    <property type="match status" value="2"/>
</dbReference>
<protein>
    <submittedName>
        <fullName evidence="3">Unannotated protein</fullName>
    </submittedName>
</protein>
<name>A0A6J7EHU8_9ZZZZ</name>
<dbReference type="PRINTS" id="PR00922">
    <property type="entry name" value="DADACBPTASE3"/>
</dbReference>
<keyword evidence="2" id="KW-0378">Hydrolase</keyword>
<comment type="similarity">
    <text evidence="1">Belongs to the peptidase S13 family.</text>
</comment>
<evidence type="ECO:0000256" key="1">
    <source>
        <dbReference type="ARBA" id="ARBA00006096"/>
    </source>
</evidence>
<dbReference type="GO" id="GO:0004185">
    <property type="term" value="F:serine-type carboxypeptidase activity"/>
    <property type="evidence" value="ECO:0007669"/>
    <property type="project" value="InterPro"/>
</dbReference>
<dbReference type="AlphaFoldDB" id="A0A6J7EHU8"/>
<dbReference type="InterPro" id="IPR012338">
    <property type="entry name" value="Beta-lactam/transpept-like"/>
</dbReference>
<evidence type="ECO:0000313" key="3">
    <source>
        <dbReference type="EMBL" id="CAB4882977.1"/>
    </source>
</evidence>
<organism evidence="3">
    <name type="scientific">freshwater metagenome</name>
    <dbReference type="NCBI Taxonomy" id="449393"/>
    <lineage>
        <taxon>unclassified sequences</taxon>
        <taxon>metagenomes</taxon>
        <taxon>ecological metagenomes</taxon>
    </lineage>
</organism>
<dbReference type="Gene3D" id="3.50.80.20">
    <property type="entry name" value="D-Ala-D-Ala carboxypeptidase C, peptidase S13"/>
    <property type="match status" value="1"/>
</dbReference>
<reference evidence="3" key="1">
    <citation type="submission" date="2020-05" db="EMBL/GenBank/DDBJ databases">
        <authorList>
            <person name="Chiriac C."/>
            <person name="Salcher M."/>
            <person name="Ghai R."/>
            <person name="Kavagutti S V."/>
        </authorList>
    </citation>
    <scope>NUCLEOTIDE SEQUENCE</scope>
</reference>
<dbReference type="PANTHER" id="PTHR30023:SF0">
    <property type="entry name" value="PENICILLIN-SENSITIVE CARBOXYPEPTIDASE A"/>
    <property type="match status" value="1"/>
</dbReference>
<dbReference type="GO" id="GO:0000270">
    <property type="term" value="P:peptidoglycan metabolic process"/>
    <property type="evidence" value="ECO:0007669"/>
    <property type="project" value="TreeGrafter"/>
</dbReference>
<sequence>MTGIRRRAGLAAAVALLSSTCPSIATAADLPSALTAQLKAAGGRGSGIAVDLTSRRTIWSRLPNTPRTPASVTKLYTTASVLLELGATTRLSTKALRTAVIGPDGILNGSLWLKGDGDPSLGSAGIGTLADALKAAGLKAVKRNVIGDDGLFDRIRGVPSTGFGFNPDIGGSLGSLVFDHDGSAKAAANALTLALRHRGITVPVGHTSTGTSPVEAITAATTNSPRVATLIGMTNRPSDNFYAEMLLKALGAIKGGAGSTSSGLRVSKARLATLGSHPTLYDGSGLSHANKTTAADVERLLAALSTNTDFRGSLAVAGRSGTLSDRMRKGSAAGHCQAKTGTLSGVTALAGYCSVKNGGRLAFAILMNGTNAGAGRPRQDRIVQALARWRRPASWTPR</sequence>
<dbReference type="Gene3D" id="3.40.710.10">
    <property type="entry name" value="DD-peptidase/beta-lactamase superfamily"/>
    <property type="match status" value="1"/>
</dbReference>
<dbReference type="EMBL" id="CAFBLU010000055">
    <property type="protein sequence ID" value="CAB4882977.1"/>
    <property type="molecule type" value="Genomic_DNA"/>
</dbReference>
<accession>A0A6J7EHU8</accession>
<gene>
    <name evidence="3" type="ORF">UFOPK3444_01620</name>
</gene>
<evidence type="ECO:0000256" key="2">
    <source>
        <dbReference type="ARBA" id="ARBA00022801"/>
    </source>
</evidence>
<dbReference type="PANTHER" id="PTHR30023">
    <property type="entry name" value="D-ALANYL-D-ALANINE CARBOXYPEPTIDASE"/>
    <property type="match status" value="1"/>
</dbReference>
<dbReference type="GO" id="GO:0006508">
    <property type="term" value="P:proteolysis"/>
    <property type="evidence" value="ECO:0007669"/>
    <property type="project" value="InterPro"/>
</dbReference>